<reference evidence="1" key="1">
    <citation type="submission" date="2020-07" db="EMBL/GenBank/DDBJ databases">
        <authorList>
            <person name="Lin J."/>
        </authorList>
    </citation>
    <scope>NUCLEOTIDE SEQUENCE</scope>
</reference>
<sequence>MDHAAQATSNPYRRSLRLANKHKGLEKSTLQKAQELMCKKLKLAKCLSKPSRSSPSMSDPTTMAHPEKIEAPLLMSSHQHTNTKEGIYLPKKHLEIPLSMEEVQKIRKECEIMDDEHGPPTLQILEGRGDAPTECGTLDVVGTRGGLLTAWNPSLFECIDEWSGHFSLNVVLKRKVDEAVVLISNIYGPTCNSLKAAFFNELRYINTRSRDVWAALGDFNVLLFVHDKNKATSNISEILQFGELINDIGLLDVPLLNRSFTWSNGRRNHTLERLDCELISNSWRHQFPNSALRALPRPTSDHTPLILSAYTFIPSASLFRFETFWLRYPIFLELSGLDATSRLAVKINNVQGP</sequence>
<dbReference type="Gene3D" id="3.60.10.10">
    <property type="entry name" value="Endonuclease/exonuclease/phosphatase"/>
    <property type="match status" value="1"/>
</dbReference>
<organism evidence="1">
    <name type="scientific">Ananas comosus var. bracteatus</name>
    <name type="common">red pineapple</name>
    <dbReference type="NCBI Taxonomy" id="296719"/>
    <lineage>
        <taxon>Eukaryota</taxon>
        <taxon>Viridiplantae</taxon>
        <taxon>Streptophyta</taxon>
        <taxon>Embryophyta</taxon>
        <taxon>Tracheophyta</taxon>
        <taxon>Spermatophyta</taxon>
        <taxon>Magnoliopsida</taxon>
        <taxon>Liliopsida</taxon>
        <taxon>Poales</taxon>
        <taxon>Bromeliaceae</taxon>
        <taxon>Bromelioideae</taxon>
        <taxon>Ananas</taxon>
    </lineage>
</organism>
<evidence type="ECO:0008006" key="2">
    <source>
        <dbReference type="Google" id="ProtNLM"/>
    </source>
</evidence>
<gene>
    <name evidence="1" type="ORF">CB5_LOCUS21839</name>
</gene>
<dbReference type="EMBL" id="LR862133">
    <property type="protein sequence ID" value="CAD1838628.1"/>
    <property type="molecule type" value="Genomic_DNA"/>
</dbReference>
<dbReference type="AlphaFoldDB" id="A0A6V7Q6I0"/>
<protein>
    <recommendedName>
        <fullName evidence="2">Endonuclease/exonuclease/phosphatase domain-containing protein</fullName>
    </recommendedName>
</protein>
<name>A0A6V7Q6I0_ANACO</name>
<proteinExistence type="predicted"/>
<dbReference type="PANTHER" id="PTHR33710:SF48">
    <property type="entry name" value="OS02G0307075 PROTEIN"/>
    <property type="match status" value="1"/>
</dbReference>
<dbReference type="SUPFAM" id="SSF56219">
    <property type="entry name" value="DNase I-like"/>
    <property type="match status" value="1"/>
</dbReference>
<evidence type="ECO:0000313" key="1">
    <source>
        <dbReference type="EMBL" id="CAD1838628.1"/>
    </source>
</evidence>
<accession>A0A6V7Q6I0</accession>
<dbReference type="PANTHER" id="PTHR33710">
    <property type="entry name" value="BNAC02G09200D PROTEIN"/>
    <property type="match status" value="1"/>
</dbReference>
<dbReference type="InterPro" id="IPR036691">
    <property type="entry name" value="Endo/exonu/phosph_ase_sf"/>
</dbReference>